<dbReference type="AlphaFoldDB" id="A0A2Z6QWM8"/>
<sequence length="68" mass="7665">MTSSIITDIILDLPLDDIEKASLLSFFTDRDASKVEAVLSKITKDEIKTEYLRKYVESNGKPLASNWS</sequence>
<accession>A0A2Z6QWM8</accession>
<proteinExistence type="predicted"/>
<evidence type="ECO:0000313" key="2">
    <source>
        <dbReference type="Proteomes" id="UP000247702"/>
    </source>
</evidence>
<organism evidence="1 2">
    <name type="scientific">Rhizophagus clarus</name>
    <dbReference type="NCBI Taxonomy" id="94130"/>
    <lineage>
        <taxon>Eukaryota</taxon>
        <taxon>Fungi</taxon>
        <taxon>Fungi incertae sedis</taxon>
        <taxon>Mucoromycota</taxon>
        <taxon>Glomeromycotina</taxon>
        <taxon>Glomeromycetes</taxon>
        <taxon>Glomerales</taxon>
        <taxon>Glomeraceae</taxon>
        <taxon>Rhizophagus</taxon>
    </lineage>
</organism>
<reference evidence="1 2" key="1">
    <citation type="submission" date="2017-11" db="EMBL/GenBank/DDBJ databases">
        <title>The genome of Rhizophagus clarus HR1 reveals common genetic basis of auxotrophy among arbuscular mycorrhizal fungi.</title>
        <authorList>
            <person name="Kobayashi Y."/>
        </authorList>
    </citation>
    <scope>NUCLEOTIDE SEQUENCE [LARGE SCALE GENOMIC DNA]</scope>
    <source>
        <strain evidence="1 2">HR1</strain>
    </source>
</reference>
<gene>
    <name evidence="1" type="ORF">RclHR1_11650005</name>
</gene>
<dbReference type="EMBL" id="BEXD01000186">
    <property type="protein sequence ID" value="GBB85078.1"/>
    <property type="molecule type" value="Genomic_DNA"/>
</dbReference>
<keyword evidence="2" id="KW-1185">Reference proteome</keyword>
<comment type="caution">
    <text evidence="1">The sequence shown here is derived from an EMBL/GenBank/DDBJ whole genome shotgun (WGS) entry which is preliminary data.</text>
</comment>
<name>A0A2Z6QWM8_9GLOM</name>
<dbReference type="Proteomes" id="UP000247702">
    <property type="component" value="Unassembled WGS sequence"/>
</dbReference>
<protein>
    <submittedName>
        <fullName evidence="1">Uncharacterized protein</fullName>
    </submittedName>
</protein>
<evidence type="ECO:0000313" key="1">
    <source>
        <dbReference type="EMBL" id="GBB85078.1"/>
    </source>
</evidence>